<dbReference type="Proteomes" id="UP000060630">
    <property type="component" value="Unassembled WGS sequence"/>
</dbReference>
<reference evidence="3 5" key="2">
    <citation type="submission" date="2015-11" db="EMBL/GenBank/DDBJ databases">
        <authorList>
            <person name="Sahl J."/>
            <person name="Wagner D."/>
            <person name="Keim P."/>
        </authorList>
    </citation>
    <scope>NUCLEOTIDE SEQUENCE [LARGE SCALE GENOMIC DNA]</scope>
    <source>
        <strain evidence="3 5">MSMB1157</strain>
    </source>
</reference>
<dbReference type="RefSeq" id="WP_060193296.1">
    <property type="nucleotide sequence ID" value="NZ_LNJU01000003.1"/>
</dbReference>
<feature type="region of interest" description="Disordered" evidence="1">
    <location>
        <begin position="1"/>
        <end position="42"/>
    </location>
</feature>
<accession>A0A106PUR8</accession>
<evidence type="ECO:0000313" key="4">
    <source>
        <dbReference type="Proteomes" id="UP000060630"/>
    </source>
</evidence>
<dbReference type="Proteomes" id="UP000070119">
    <property type="component" value="Unassembled WGS sequence"/>
</dbReference>
<organism evidence="2 4">
    <name type="scientific">Burkholderia ubonensis</name>
    <dbReference type="NCBI Taxonomy" id="101571"/>
    <lineage>
        <taxon>Bacteria</taxon>
        <taxon>Pseudomonadati</taxon>
        <taxon>Pseudomonadota</taxon>
        <taxon>Betaproteobacteria</taxon>
        <taxon>Burkholderiales</taxon>
        <taxon>Burkholderiaceae</taxon>
        <taxon>Burkholderia</taxon>
        <taxon>Burkholderia cepacia complex</taxon>
    </lineage>
</organism>
<evidence type="ECO:0000313" key="5">
    <source>
        <dbReference type="Proteomes" id="UP000070119"/>
    </source>
</evidence>
<name>A0A106PUR8_9BURK</name>
<evidence type="ECO:0000256" key="1">
    <source>
        <dbReference type="SAM" id="MobiDB-lite"/>
    </source>
</evidence>
<proteinExistence type="predicted"/>
<dbReference type="EMBL" id="LPHD01000180">
    <property type="protein sequence ID" value="KWA74663.1"/>
    <property type="molecule type" value="Genomic_DNA"/>
</dbReference>
<dbReference type="AlphaFoldDB" id="A0A106PUR8"/>
<comment type="caution">
    <text evidence="2">The sequence shown here is derived from an EMBL/GenBank/DDBJ whole genome shotgun (WGS) entry which is preliminary data.</text>
</comment>
<gene>
    <name evidence="3" type="ORF">WK57_18425</name>
    <name evidence="2" type="ORF">WL29_02080</name>
</gene>
<feature type="compositionally biased region" description="Basic and acidic residues" evidence="1">
    <location>
        <begin position="1"/>
        <end position="24"/>
    </location>
</feature>
<evidence type="ECO:0000313" key="2">
    <source>
        <dbReference type="EMBL" id="KWA74663.1"/>
    </source>
</evidence>
<reference evidence="2 4" key="1">
    <citation type="submission" date="2015-11" db="EMBL/GenBank/DDBJ databases">
        <title>Expanding the genomic diversity of Burkholderia species for the development of highly accurate diagnostics.</title>
        <authorList>
            <person name="Sahl J."/>
            <person name="Keim P."/>
            <person name="Wagner D."/>
        </authorList>
    </citation>
    <scope>NUCLEOTIDE SEQUENCE [LARGE SCALE GENOMIC DNA]</scope>
    <source>
        <strain evidence="2 4">MSMB2087WGS</strain>
    </source>
</reference>
<evidence type="ECO:0000313" key="3">
    <source>
        <dbReference type="EMBL" id="KWZ58452.1"/>
    </source>
</evidence>
<protein>
    <submittedName>
        <fullName evidence="2">Uncharacterized protein</fullName>
    </submittedName>
</protein>
<sequence>MDAPKQRDDNHANHHGRSLVDDRTAAGQAKFPQSGTSAPASPVTLESMRFAPAPNGMVVVVSSDSICTFERSACRISLGPDGRTYFVANEQVQIGPLSPERSVVLRHLIGIPFVEQAILTDAGHASI</sequence>
<dbReference type="EMBL" id="LNJU01000003">
    <property type="protein sequence ID" value="KWZ58452.1"/>
    <property type="molecule type" value="Genomic_DNA"/>
</dbReference>